<sequence length="72" mass="7941">MFENQTIGVTCPKCGNQIEQTIGWLKSNDNVTCPGCGSDFIINSEKFFAGIEKAEEAIAKFGKSIRNIGKRR</sequence>
<name>A0AA42H5V6_9HYPH</name>
<gene>
    <name evidence="1" type="ORF">N7376_24885</name>
</gene>
<organism evidence="1 2">
    <name type="scientific">Brucella intermedia GD04153</name>
    <dbReference type="NCBI Taxonomy" id="2975438"/>
    <lineage>
        <taxon>Bacteria</taxon>
        <taxon>Pseudomonadati</taxon>
        <taxon>Pseudomonadota</taxon>
        <taxon>Alphaproteobacteria</taxon>
        <taxon>Hyphomicrobiales</taxon>
        <taxon>Brucellaceae</taxon>
        <taxon>Brucella/Ochrobactrum group</taxon>
        <taxon>Brucella</taxon>
    </lineage>
</organism>
<accession>A0AA42H5V6</accession>
<dbReference type="AlphaFoldDB" id="A0AA42H5V6"/>
<dbReference type="Proteomes" id="UP001158087">
    <property type="component" value="Unassembled WGS sequence"/>
</dbReference>
<protein>
    <submittedName>
        <fullName evidence="1">YnfU family zinc-binding protein</fullName>
    </submittedName>
</protein>
<dbReference type="EMBL" id="JAODYY010000050">
    <property type="protein sequence ID" value="MDH0127197.1"/>
    <property type="molecule type" value="Genomic_DNA"/>
</dbReference>
<dbReference type="InterPro" id="IPR057793">
    <property type="entry name" value="YnfU-like"/>
</dbReference>
<dbReference type="Gene3D" id="2.20.28.160">
    <property type="match status" value="1"/>
</dbReference>
<evidence type="ECO:0000313" key="1">
    <source>
        <dbReference type="EMBL" id="MDH0127197.1"/>
    </source>
</evidence>
<reference evidence="1" key="1">
    <citation type="submission" date="2022-09" db="EMBL/GenBank/DDBJ databases">
        <title>Intensive care unit water sources are persistently colonized with multi-drug resistant bacteria and are the site of extensive horizontal gene transfer of antibiotic resistance genes.</title>
        <authorList>
            <person name="Diorio-Toth L."/>
        </authorList>
    </citation>
    <scope>NUCLEOTIDE SEQUENCE</scope>
    <source>
        <strain evidence="1">GD04153</strain>
    </source>
</reference>
<evidence type="ECO:0000313" key="2">
    <source>
        <dbReference type="Proteomes" id="UP001158087"/>
    </source>
</evidence>
<comment type="caution">
    <text evidence="1">The sequence shown here is derived from an EMBL/GenBank/DDBJ whole genome shotgun (WGS) entry which is preliminary data.</text>
</comment>
<dbReference type="NCBIfam" id="NF038384">
    <property type="entry name" value="zinc_YnfU_fam"/>
    <property type="match status" value="1"/>
</dbReference>
<proteinExistence type="predicted"/>